<dbReference type="Gene3D" id="3.80.10.10">
    <property type="entry name" value="Ribonuclease Inhibitor"/>
    <property type="match status" value="1"/>
</dbReference>
<protein>
    <submittedName>
        <fullName evidence="1">8088_t:CDS:1</fullName>
    </submittedName>
</protein>
<keyword evidence="2" id="KW-1185">Reference proteome</keyword>
<name>A0A9W4SP31_9GLOM</name>
<organism evidence="1 2">
    <name type="scientific">Funneliformis geosporum</name>
    <dbReference type="NCBI Taxonomy" id="1117311"/>
    <lineage>
        <taxon>Eukaryota</taxon>
        <taxon>Fungi</taxon>
        <taxon>Fungi incertae sedis</taxon>
        <taxon>Mucoromycota</taxon>
        <taxon>Glomeromycotina</taxon>
        <taxon>Glomeromycetes</taxon>
        <taxon>Glomerales</taxon>
        <taxon>Glomeraceae</taxon>
        <taxon>Funneliformis</taxon>
    </lineage>
</organism>
<dbReference type="OrthoDB" id="2369263at2759"/>
<accession>A0A9W4SP31</accession>
<evidence type="ECO:0000313" key="1">
    <source>
        <dbReference type="EMBL" id="CAI2175328.1"/>
    </source>
</evidence>
<proteinExistence type="predicted"/>
<gene>
    <name evidence="1" type="ORF">FWILDA_LOCUS7037</name>
</gene>
<comment type="caution">
    <text evidence="1">The sequence shown here is derived from an EMBL/GenBank/DDBJ whole genome shotgun (WGS) entry which is preliminary data.</text>
</comment>
<dbReference type="AlphaFoldDB" id="A0A9W4SP31"/>
<dbReference type="InterPro" id="IPR032675">
    <property type="entry name" value="LRR_dom_sf"/>
</dbReference>
<dbReference type="Proteomes" id="UP001153678">
    <property type="component" value="Unassembled WGS sequence"/>
</dbReference>
<sequence>MTSLTADCLLEVLENLKNENSTLHSCLLVNRLWCQQTIPILWHHPFDYEISKRRCITIIQTYIACLKKQEIQEKFTQLSSFELNKPLFDYPRYLQHLQISNIRKAINRWILFNAFNDKFDILFQLLINLFFNRTKGFRELSVYLDHDSDWLKMPHLLQNNLSLSNLQKFNFIYENKKDVEVCLGTQPSALFELLQKYAKNIRNLKFSITFHNKQRCLQSQLALLISLLIESQQGIEILELNDFWNIKKPSQIFKAIDSQFLSLRYLHVEGLKNFDPLLTILVHCNNLETLNLKNFGQTMLIENFDKVKFSNLNIKHLYSWDIPSYLDADDMGLLLKMINKSLRTLALDRVDDGLIEIIENFCPNIQSLSLAMFNASFPKLLPSLIYNLPLNHLYLDIFGYNFAEILTELTNSIPSSVTSLYINFTLDSEQFNYFLNEMNARPNTLGIIDRFMIQKEYLKIIEIVVEYAKNHDNLKVLHWFGNLDDNIKAIAETIDTMTIICSSECDFLDSQTHL</sequence>
<dbReference type="EMBL" id="CAMKVN010001347">
    <property type="protein sequence ID" value="CAI2175328.1"/>
    <property type="molecule type" value="Genomic_DNA"/>
</dbReference>
<reference evidence="1" key="1">
    <citation type="submission" date="2022-08" db="EMBL/GenBank/DDBJ databases">
        <authorList>
            <person name="Kallberg Y."/>
            <person name="Tangrot J."/>
            <person name="Rosling A."/>
        </authorList>
    </citation>
    <scope>NUCLEOTIDE SEQUENCE</scope>
    <source>
        <strain evidence="1">Wild A</strain>
    </source>
</reference>
<evidence type="ECO:0000313" key="2">
    <source>
        <dbReference type="Proteomes" id="UP001153678"/>
    </source>
</evidence>